<name>A0A839UL15_9HYPH</name>
<evidence type="ECO:0000313" key="2">
    <source>
        <dbReference type="Proteomes" id="UP000554520"/>
    </source>
</evidence>
<dbReference type="AlphaFoldDB" id="A0A839UL15"/>
<keyword evidence="2" id="KW-1185">Reference proteome</keyword>
<gene>
    <name evidence="1" type="ORF">FHS21_005651</name>
</gene>
<comment type="caution">
    <text evidence="1">The sequence shown here is derived from an EMBL/GenBank/DDBJ whole genome shotgun (WGS) entry which is preliminary data.</text>
</comment>
<proteinExistence type="predicted"/>
<reference evidence="1 2" key="1">
    <citation type="submission" date="2020-08" db="EMBL/GenBank/DDBJ databases">
        <title>Genomic Encyclopedia of Type Strains, Phase III (KMG-III): the genomes of soil and plant-associated and newly described type strains.</title>
        <authorList>
            <person name="Whitman W."/>
        </authorList>
    </citation>
    <scope>NUCLEOTIDE SEQUENCE [LARGE SCALE GENOMIC DNA]</scope>
    <source>
        <strain evidence="1 2">CECT 7015</strain>
    </source>
</reference>
<sequence length="159" mass="17708">MFSHVGQKLVEFRGSCRQDSWKIAHPDTSFARRDVGKRDVVLFARPNSDDGPKGTHVRPNKLRHRSRGQILFNATDTDVRPVLAQTSHKNSLAVPFEGSAIGADWCVPQQLAGIDPANLRNPFNRSFPPHHHIDEAGSHLKTEVCDRPAAHISRPRAKA</sequence>
<accession>A0A839UL15</accession>
<organism evidence="1 2">
    <name type="scientific">Phyllobacterium trifolii</name>
    <dbReference type="NCBI Taxonomy" id="300193"/>
    <lineage>
        <taxon>Bacteria</taxon>
        <taxon>Pseudomonadati</taxon>
        <taxon>Pseudomonadota</taxon>
        <taxon>Alphaproteobacteria</taxon>
        <taxon>Hyphomicrobiales</taxon>
        <taxon>Phyllobacteriaceae</taxon>
        <taxon>Phyllobacterium</taxon>
    </lineage>
</organism>
<dbReference type="EMBL" id="JACHXN010000028">
    <property type="protein sequence ID" value="MBB3149199.1"/>
    <property type="molecule type" value="Genomic_DNA"/>
</dbReference>
<protein>
    <submittedName>
        <fullName evidence="1">Uncharacterized protein</fullName>
    </submittedName>
</protein>
<evidence type="ECO:0000313" key="1">
    <source>
        <dbReference type="EMBL" id="MBB3149199.1"/>
    </source>
</evidence>
<dbReference type="Proteomes" id="UP000554520">
    <property type="component" value="Unassembled WGS sequence"/>
</dbReference>